<dbReference type="InterPro" id="IPR006675">
    <property type="entry name" value="HDIG_dom"/>
</dbReference>
<dbReference type="AlphaFoldDB" id="A0A377J5C9"/>
<keyword evidence="5 8" id="KW-0694">RNA-binding</keyword>
<dbReference type="CDD" id="cd00077">
    <property type="entry name" value="HDc"/>
    <property type="match status" value="1"/>
</dbReference>
<comment type="similarity">
    <text evidence="8">Belongs to the RNase Y family.</text>
</comment>
<protein>
    <recommendedName>
        <fullName evidence="8 9">Ribonuclease Y</fullName>
        <shortName evidence="8">RNase Y</shortName>
        <ecNumber evidence="8 9">3.1.-.-</ecNumber>
    </recommendedName>
</protein>
<dbReference type="GO" id="GO:0006402">
    <property type="term" value="P:mRNA catabolic process"/>
    <property type="evidence" value="ECO:0007669"/>
    <property type="project" value="UniProtKB-UniRule"/>
</dbReference>
<sequence length="524" mass="58763">MWWILLIGFLGFGLLVGLSVYLACKKFFALDATHLLEQAKAKAQAIELEAQNLLHKKQLELKDMQLSLEQSHKEKERALQESYTHKLHALERKEQNLQDKLQCEQSAIEQSKAHIKSERHELLMQKEENQKIKKQYLSLIDELNKTLSHYTGLTKEEAKNILLDNLESELIDEKAHLIRRYEKEAKDQAQKTANHILALATSRYAGEFAAERLINVLTLPDDEMKGRIIGKEGRNIKTLEMISGVDVIIDDTPATIILSSFNLYRRAIALKTLNILIEDGRIHPARIEEVYARVEEQMEQDILDEGNNVLVDLGVDFVHPEITKLIGKLRYRASYGQNALGHSIQTAKLAGIIASQLGGDEKLAKRAGLLHDIGKALTIDQGGGNHVILGAEICKRYKEHPVVINAIMSHHGNEAFESVEAAAVCAADTLSAARPGARRDVLESFLTRMQDLEKIAQDKLGVKQAYAINAGRELRVIVRADIISDSQSIVLAREIAQEIQSTLNYPGDVKVSVIREVRAVEFAH</sequence>
<proteinExistence type="inferred from homology"/>
<evidence type="ECO:0000256" key="8">
    <source>
        <dbReference type="HAMAP-Rule" id="MF_00335"/>
    </source>
</evidence>
<keyword evidence="4 8" id="KW-0378">Hydrolase</keyword>
<dbReference type="GO" id="GO:0005886">
    <property type="term" value="C:plasma membrane"/>
    <property type="evidence" value="ECO:0007669"/>
    <property type="project" value="UniProtKB-UniRule"/>
</dbReference>
<evidence type="ECO:0000256" key="2">
    <source>
        <dbReference type="ARBA" id="ARBA00022722"/>
    </source>
</evidence>
<keyword evidence="2 8" id="KW-0540">Nuclease</keyword>
<reference evidence="12 13" key="1">
    <citation type="submission" date="2018-06" db="EMBL/GenBank/DDBJ databases">
        <authorList>
            <consortium name="Pathogen Informatics"/>
            <person name="Doyle S."/>
        </authorList>
    </citation>
    <scope>NUCLEOTIDE SEQUENCE [LARGE SCALE GENOMIC DNA]</scope>
    <source>
        <strain evidence="12 13">NCTC12410</strain>
    </source>
</reference>
<dbReference type="SMART" id="SM00471">
    <property type="entry name" value="HDc"/>
    <property type="match status" value="1"/>
</dbReference>
<dbReference type="RefSeq" id="WP_115011762.1">
    <property type="nucleotide sequence ID" value="NZ_UGHV01000001.1"/>
</dbReference>
<dbReference type="SMART" id="SM00322">
    <property type="entry name" value="KH"/>
    <property type="match status" value="1"/>
</dbReference>
<feature type="domain" description="HD" evidence="11">
    <location>
        <begin position="339"/>
        <end position="433"/>
    </location>
</feature>
<dbReference type="PANTHER" id="PTHR12826:SF15">
    <property type="entry name" value="RIBONUCLEASE Y"/>
    <property type="match status" value="1"/>
</dbReference>
<dbReference type="GO" id="GO:0003723">
    <property type="term" value="F:RNA binding"/>
    <property type="evidence" value="ECO:0007669"/>
    <property type="project" value="UniProtKB-UniRule"/>
</dbReference>
<feature type="coiled-coil region" evidence="10">
    <location>
        <begin position="29"/>
        <end position="135"/>
    </location>
</feature>
<dbReference type="HAMAP" id="MF_00335">
    <property type="entry name" value="RNase_Y"/>
    <property type="match status" value="1"/>
</dbReference>
<accession>A0A377J5C9</accession>
<gene>
    <name evidence="8 12" type="primary">rny</name>
    <name evidence="12" type="ORF">NCTC12410_01360</name>
</gene>
<dbReference type="SUPFAM" id="SSF54791">
    <property type="entry name" value="Eukaryotic type KH-domain (KH-domain type I)"/>
    <property type="match status" value="1"/>
</dbReference>
<evidence type="ECO:0000256" key="4">
    <source>
        <dbReference type="ARBA" id="ARBA00022801"/>
    </source>
</evidence>
<dbReference type="SUPFAM" id="SSF109604">
    <property type="entry name" value="HD-domain/PDEase-like"/>
    <property type="match status" value="1"/>
</dbReference>
<evidence type="ECO:0000256" key="3">
    <source>
        <dbReference type="ARBA" id="ARBA00022759"/>
    </source>
</evidence>
<dbReference type="Gene3D" id="3.30.1370.10">
    <property type="entry name" value="K Homology domain, type 1"/>
    <property type="match status" value="1"/>
</dbReference>
<dbReference type="GO" id="GO:0004521">
    <property type="term" value="F:RNA endonuclease activity"/>
    <property type="evidence" value="ECO:0007669"/>
    <property type="project" value="UniProtKB-UniRule"/>
</dbReference>
<dbReference type="InterPro" id="IPR022711">
    <property type="entry name" value="RNase_Y_N"/>
</dbReference>
<evidence type="ECO:0000256" key="7">
    <source>
        <dbReference type="ARBA" id="ARBA00023136"/>
    </source>
</evidence>
<evidence type="ECO:0000313" key="13">
    <source>
        <dbReference type="Proteomes" id="UP000254841"/>
    </source>
</evidence>
<keyword evidence="1" id="KW-0812">Transmembrane</keyword>
<evidence type="ECO:0000256" key="9">
    <source>
        <dbReference type="NCBIfam" id="TIGR03319"/>
    </source>
</evidence>
<dbReference type="InterPro" id="IPR017705">
    <property type="entry name" value="Ribonuclease_Y"/>
</dbReference>
<dbReference type="OrthoDB" id="9803205at2"/>
<evidence type="ECO:0000256" key="5">
    <source>
        <dbReference type="ARBA" id="ARBA00022884"/>
    </source>
</evidence>
<dbReference type="InterPro" id="IPR003607">
    <property type="entry name" value="HD/PDEase_dom"/>
</dbReference>
<keyword evidence="3 8" id="KW-0255">Endonuclease</keyword>
<dbReference type="NCBIfam" id="TIGR00277">
    <property type="entry name" value="HDIG"/>
    <property type="match status" value="1"/>
</dbReference>
<dbReference type="Pfam" id="PF01966">
    <property type="entry name" value="HD"/>
    <property type="match status" value="1"/>
</dbReference>
<dbReference type="InterPro" id="IPR036612">
    <property type="entry name" value="KH_dom_type_1_sf"/>
</dbReference>
<evidence type="ECO:0000256" key="6">
    <source>
        <dbReference type="ARBA" id="ARBA00022989"/>
    </source>
</evidence>
<dbReference type="Gene3D" id="1.10.3210.10">
    <property type="entry name" value="Hypothetical protein af1432"/>
    <property type="match status" value="1"/>
</dbReference>
<dbReference type="GO" id="GO:0016787">
    <property type="term" value="F:hydrolase activity"/>
    <property type="evidence" value="ECO:0007669"/>
    <property type="project" value="UniProtKB-KW"/>
</dbReference>
<evidence type="ECO:0000259" key="11">
    <source>
        <dbReference type="PROSITE" id="PS51831"/>
    </source>
</evidence>
<dbReference type="EMBL" id="UGHV01000001">
    <property type="protein sequence ID" value="STO97529.1"/>
    <property type="molecule type" value="Genomic_DNA"/>
</dbReference>
<evidence type="ECO:0000256" key="1">
    <source>
        <dbReference type="ARBA" id="ARBA00022692"/>
    </source>
</evidence>
<dbReference type="CDD" id="cd22431">
    <property type="entry name" value="KH-I_RNaseY"/>
    <property type="match status" value="1"/>
</dbReference>
<keyword evidence="10" id="KW-0175">Coiled coil</keyword>
<evidence type="ECO:0000256" key="10">
    <source>
        <dbReference type="SAM" id="Coils"/>
    </source>
</evidence>
<dbReference type="InterPro" id="IPR006674">
    <property type="entry name" value="HD_domain"/>
</dbReference>
<dbReference type="NCBIfam" id="TIGR03319">
    <property type="entry name" value="RNase_Y"/>
    <property type="match status" value="1"/>
</dbReference>
<organism evidence="12 13">
    <name type="scientific">Helicobacter canis</name>
    <dbReference type="NCBI Taxonomy" id="29419"/>
    <lineage>
        <taxon>Bacteria</taxon>
        <taxon>Pseudomonadati</taxon>
        <taxon>Campylobacterota</taxon>
        <taxon>Epsilonproteobacteria</taxon>
        <taxon>Campylobacterales</taxon>
        <taxon>Helicobacteraceae</taxon>
        <taxon>Helicobacter</taxon>
    </lineage>
</organism>
<dbReference type="PROSITE" id="PS51831">
    <property type="entry name" value="HD"/>
    <property type="match status" value="1"/>
</dbReference>
<name>A0A377J5C9_9HELI</name>
<keyword evidence="7" id="KW-0472">Membrane</keyword>
<dbReference type="InterPro" id="IPR004088">
    <property type="entry name" value="KH_dom_type_1"/>
</dbReference>
<dbReference type="Proteomes" id="UP000254841">
    <property type="component" value="Unassembled WGS sequence"/>
</dbReference>
<dbReference type="PANTHER" id="PTHR12826">
    <property type="entry name" value="RIBONUCLEASE Y"/>
    <property type="match status" value="1"/>
</dbReference>
<comment type="function">
    <text evidence="8">Endoribonuclease that initiates mRNA decay.</text>
</comment>
<dbReference type="InterPro" id="IPR004087">
    <property type="entry name" value="KH_dom"/>
</dbReference>
<dbReference type="Pfam" id="PF00013">
    <property type="entry name" value="KH_1"/>
    <property type="match status" value="1"/>
</dbReference>
<keyword evidence="6" id="KW-1133">Transmembrane helix</keyword>
<dbReference type="Pfam" id="PF12072">
    <property type="entry name" value="RNase_Y_N"/>
    <property type="match status" value="1"/>
</dbReference>
<dbReference type="EC" id="3.1.-.-" evidence="8 9"/>
<evidence type="ECO:0000313" key="12">
    <source>
        <dbReference type="EMBL" id="STO97529.1"/>
    </source>
</evidence>